<name>A0A1G9EZZ2_9BACL</name>
<proteinExistence type="predicted"/>
<dbReference type="RefSeq" id="WP_092986090.1">
    <property type="nucleotide sequence ID" value="NZ_FNFY01000010.1"/>
</dbReference>
<gene>
    <name evidence="1" type="ORF">SAMN05216216_11066</name>
</gene>
<sequence length="60" mass="6904">MKKKFEIAVHGCDDSTCIEYDLTEEQMELVEDIAIKITEASSYACMPVMDIKLIMEEENK</sequence>
<dbReference type="Proteomes" id="UP000199008">
    <property type="component" value="Unassembled WGS sequence"/>
</dbReference>
<protein>
    <submittedName>
        <fullName evidence="1">Uncharacterized protein</fullName>
    </submittedName>
</protein>
<evidence type="ECO:0000313" key="2">
    <source>
        <dbReference type="Proteomes" id="UP000199008"/>
    </source>
</evidence>
<dbReference type="EMBL" id="FNFY01000010">
    <property type="protein sequence ID" value="SDK81672.1"/>
    <property type="molecule type" value="Genomic_DNA"/>
</dbReference>
<reference evidence="2" key="1">
    <citation type="submission" date="2016-10" db="EMBL/GenBank/DDBJ databases">
        <authorList>
            <person name="Varghese N."/>
            <person name="Submissions S."/>
        </authorList>
    </citation>
    <scope>NUCLEOTIDE SEQUENCE [LARGE SCALE GENOMIC DNA]</scope>
    <source>
        <strain evidence="2">CGMCC 1.8895</strain>
    </source>
</reference>
<organism evidence="1 2">
    <name type="scientific">Lacicoccus qingdaonensis</name>
    <dbReference type="NCBI Taxonomy" id="576118"/>
    <lineage>
        <taxon>Bacteria</taxon>
        <taxon>Bacillati</taxon>
        <taxon>Bacillota</taxon>
        <taxon>Bacilli</taxon>
        <taxon>Bacillales</taxon>
        <taxon>Salinicoccaceae</taxon>
        <taxon>Lacicoccus</taxon>
    </lineage>
</organism>
<dbReference type="STRING" id="576118.SAMN05216216_11066"/>
<accession>A0A1G9EZZ2</accession>
<evidence type="ECO:0000313" key="1">
    <source>
        <dbReference type="EMBL" id="SDK81672.1"/>
    </source>
</evidence>
<keyword evidence="2" id="KW-1185">Reference proteome</keyword>
<dbReference type="AlphaFoldDB" id="A0A1G9EZZ2"/>